<accession>A0ABQ9ID80</accession>
<keyword evidence="2" id="KW-1185">Reference proteome</keyword>
<gene>
    <name evidence="1" type="ORF">PR048_007290</name>
</gene>
<sequence>MIGYVLSVFCEAEQWTTNVRRNASTFQKVHKKDKASETLANVNIPQGRQPILIIDVEILLVQYSIEMDVRYNSLRRVDIKRLAFLTCYYKLRTYFRHSNFPDVRTPEGTSVARNTGFNPERVSAFYNLYEVALQNGPQGPPTV</sequence>
<name>A0ABQ9ID80_9NEOP</name>
<dbReference type="Proteomes" id="UP001159363">
    <property type="component" value="Chromosome 2"/>
</dbReference>
<evidence type="ECO:0000313" key="1">
    <source>
        <dbReference type="EMBL" id="KAJ8894626.1"/>
    </source>
</evidence>
<organism evidence="1 2">
    <name type="scientific">Dryococelus australis</name>
    <dbReference type="NCBI Taxonomy" id="614101"/>
    <lineage>
        <taxon>Eukaryota</taxon>
        <taxon>Metazoa</taxon>
        <taxon>Ecdysozoa</taxon>
        <taxon>Arthropoda</taxon>
        <taxon>Hexapoda</taxon>
        <taxon>Insecta</taxon>
        <taxon>Pterygota</taxon>
        <taxon>Neoptera</taxon>
        <taxon>Polyneoptera</taxon>
        <taxon>Phasmatodea</taxon>
        <taxon>Verophasmatodea</taxon>
        <taxon>Anareolatae</taxon>
        <taxon>Phasmatidae</taxon>
        <taxon>Eurycanthinae</taxon>
        <taxon>Dryococelus</taxon>
    </lineage>
</organism>
<reference evidence="1 2" key="1">
    <citation type="submission" date="2023-02" db="EMBL/GenBank/DDBJ databases">
        <title>LHISI_Scaffold_Assembly.</title>
        <authorList>
            <person name="Stuart O.P."/>
            <person name="Cleave R."/>
            <person name="Magrath M.J.L."/>
            <person name="Mikheyev A.S."/>
        </authorList>
    </citation>
    <scope>NUCLEOTIDE SEQUENCE [LARGE SCALE GENOMIC DNA]</scope>
    <source>
        <strain evidence="1">Daus_M_001</strain>
        <tissue evidence="1">Leg muscle</tissue>
    </source>
</reference>
<comment type="caution">
    <text evidence="1">The sequence shown here is derived from an EMBL/GenBank/DDBJ whole genome shotgun (WGS) entry which is preliminary data.</text>
</comment>
<protein>
    <submittedName>
        <fullName evidence="1">Uncharacterized protein</fullName>
    </submittedName>
</protein>
<dbReference type="EMBL" id="JARBHB010000002">
    <property type="protein sequence ID" value="KAJ8894626.1"/>
    <property type="molecule type" value="Genomic_DNA"/>
</dbReference>
<proteinExistence type="predicted"/>
<evidence type="ECO:0000313" key="2">
    <source>
        <dbReference type="Proteomes" id="UP001159363"/>
    </source>
</evidence>